<dbReference type="InterPro" id="IPR056737">
    <property type="entry name" value="Beta-prop_ATRN-MKLN-like"/>
</dbReference>
<evidence type="ECO:0000256" key="5">
    <source>
        <dbReference type="ARBA" id="ARBA00022729"/>
    </source>
</evidence>
<evidence type="ECO:0000259" key="16">
    <source>
        <dbReference type="PROSITE" id="PS01180"/>
    </source>
</evidence>
<dbReference type="Pfam" id="PF01437">
    <property type="entry name" value="PSI"/>
    <property type="match status" value="1"/>
</dbReference>
<evidence type="ECO:0000256" key="12">
    <source>
        <dbReference type="PROSITE-ProRule" id="PRU00076"/>
    </source>
</evidence>
<feature type="domain" description="CUB" evidence="16">
    <location>
        <begin position="190"/>
        <end position="319"/>
    </location>
</feature>
<feature type="transmembrane region" description="Helical" evidence="15">
    <location>
        <begin position="1244"/>
        <end position="1265"/>
    </location>
</feature>
<feature type="disulfide bond" evidence="13">
    <location>
        <begin position="1058"/>
        <end position="1072"/>
    </location>
</feature>
<dbReference type="FunFam" id="2.120.10.80:FF:000147">
    <property type="entry name" value="Distracted, isoform B"/>
    <property type="match status" value="1"/>
</dbReference>
<evidence type="ECO:0000256" key="11">
    <source>
        <dbReference type="ARBA" id="ARBA00023292"/>
    </source>
</evidence>
<dbReference type="CDD" id="cd00055">
    <property type="entry name" value="EGF_Lam"/>
    <property type="match status" value="2"/>
</dbReference>
<dbReference type="Pfam" id="PF24973">
    <property type="entry name" value="EGF_LMN_ATRN"/>
    <property type="match status" value="1"/>
</dbReference>
<keyword evidence="4 15" id="KW-0812">Transmembrane</keyword>
<feature type="compositionally biased region" description="Basic residues" evidence="14">
    <location>
        <begin position="74"/>
        <end position="83"/>
    </location>
</feature>
<gene>
    <name evidence="19" type="ORF">pipiens_017972</name>
</gene>
<evidence type="ECO:0000256" key="14">
    <source>
        <dbReference type="SAM" id="MobiDB-lite"/>
    </source>
</evidence>
<organism evidence="19 20">
    <name type="scientific">Culex pipiens pipiens</name>
    <name type="common">Northern house mosquito</name>
    <dbReference type="NCBI Taxonomy" id="38569"/>
    <lineage>
        <taxon>Eukaryota</taxon>
        <taxon>Metazoa</taxon>
        <taxon>Ecdysozoa</taxon>
        <taxon>Arthropoda</taxon>
        <taxon>Hexapoda</taxon>
        <taxon>Insecta</taxon>
        <taxon>Pterygota</taxon>
        <taxon>Neoptera</taxon>
        <taxon>Endopterygota</taxon>
        <taxon>Diptera</taxon>
        <taxon>Nematocera</taxon>
        <taxon>Culicoidea</taxon>
        <taxon>Culicidae</taxon>
        <taxon>Culicinae</taxon>
        <taxon>Culicini</taxon>
        <taxon>Culex</taxon>
        <taxon>Culex</taxon>
    </lineage>
</organism>
<dbReference type="SMART" id="SM00181">
    <property type="entry name" value="EGF"/>
    <property type="match status" value="6"/>
</dbReference>
<dbReference type="SUPFAM" id="SSF57196">
    <property type="entry name" value="EGF/Laminin"/>
    <property type="match status" value="1"/>
</dbReference>
<name>A0ABD1CE80_CULPP</name>
<keyword evidence="20" id="KW-1185">Reference proteome</keyword>
<accession>A0ABD1CE80</accession>
<keyword evidence="6" id="KW-0677">Repeat</keyword>
<dbReference type="PROSITE" id="PS01186">
    <property type="entry name" value="EGF_2"/>
    <property type="match status" value="1"/>
</dbReference>
<evidence type="ECO:0000259" key="18">
    <source>
        <dbReference type="PROSITE" id="PS50027"/>
    </source>
</evidence>
<feature type="domain" description="Laminin EGF-like" evidence="18">
    <location>
        <begin position="1028"/>
        <end position="1074"/>
    </location>
</feature>
<evidence type="ECO:0000256" key="3">
    <source>
        <dbReference type="ARBA" id="ARBA00022536"/>
    </source>
</evidence>
<dbReference type="InterPro" id="IPR000742">
    <property type="entry name" value="EGF"/>
</dbReference>
<dbReference type="InterPro" id="IPR056863">
    <property type="entry name" value="LMN_ATRN_NET-like_EGF"/>
</dbReference>
<evidence type="ECO:0000256" key="7">
    <source>
        <dbReference type="ARBA" id="ARBA00022989"/>
    </source>
</evidence>
<protein>
    <recommendedName>
        <fullName evidence="21">Attractin</fullName>
    </recommendedName>
</protein>
<dbReference type="GO" id="GO:0048731">
    <property type="term" value="P:system development"/>
    <property type="evidence" value="ECO:0007669"/>
    <property type="project" value="UniProtKB-ARBA"/>
</dbReference>
<evidence type="ECO:0000256" key="8">
    <source>
        <dbReference type="ARBA" id="ARBA00023136"/>
    </source>
</evidence>
<dbReference type="PROSITE" id="PS50026">
    <property type="entry name" value="EGF_3"/>
    <property type="match status" value="2"/>
</dbReference>
<dbReference type="Pfam" id="PF24972">
    <property type="entry name" value="GBD_ATRN"/>
    <property type="match status" value="1"/>
</dbReference>
<evidence type="ECO:0000313" key="20">
    <source>
        <dbReference type="Proteomes" id="UP001562425"/>
    </source>
</evidence>
<dbReference type="InterPro" id="IPR016201">
    <property type="entry name" value="PSI"/>
</dbReference>
<evidence type="ECO:0000259" key="17">
    <source>
        <dbReference type="PROSITE" id="PS50026"/>
    </source>
</evidence>
<keyword evidence="7 15" id="KW-1133">Transmembrane helix</keyword>
<dbReference type="GO" id="GO:0016020">
    <property type="term" value="C:membrane"/>
    <property type="evidence" value="ECO:0007669"/>
    <property type="project" value="UniProtKB-SubCell"/>
</dbReference>
<keyword evidence="8 15" id="KW-0472">Membrane</keyword>
<feature type="disulfide bond" evidence="13">
    <location>
        <begin position="1046"/>
        <end position="1055"/>
    </location>
</feature>
<proteinExistence type="predicted"/>
<feature type="compositionally biased region" description="Basic and acidic residues" evidence="14">
    <location>
        <begin position="39"/>
        <end position="55"/>
    </location>
</feature>
<comment type="caution">
    <text evidence="12">Lacks conserved residue(s) required for the propagation of feature annotation.</text>
</comment>
<dbReference type="FunFam" id="2.120.10.80:FF:000141">
    <property type="entry name" value="Attractin-like protein 1"/>
    <property type="match status" value="1"/>
</dbReference>
<evidence type="ECO:0000256" key="1">
    <source>
        <dbReference type="ARBA" id="ARBA00004167"/>
    </source>
</evidence>
<evidence type="ECO:0000256" key="2">
    <source>
        <dbReference type="ARBA" id="ARBA00022441"/>
    </source>
</evidence>
<dbReference type="SMART" id="SM00180">
    <property type="entry name" value="EGF_Lam"/>
    <property type="match status" value="2"/>
</dbReference>
<evidence type="ECO:0008006" key="21">
    <source>
        <dbReference type="Google" id="ProtNLM"/>
    </source>
</evidence>
<dbReference type="GO" id="GO:0048513">
    <property type="term" value="P:animal organ development"/>
    <property type="evidence" value="ECO:0007669"/>
    <property type="project" value="UniProtKB-ARBA"/>
</dbReference>
<dbReference type="Proteomes" id="UP001562425">
    <property type="component" value="Unassembled WGS sequence"/>
</dbReference>
<dbReference type="InterPro" id="IPR002049">
    <property type="entry name" value="LE_dom"/>
</dbReference>
<dbReference type="InterPro" id="IPR035914">
    <property type="entry name" value="Sperma_CUB_dom_sf"/>
</dbReference>
<feature type="disulfide bond" evidence="12">
    <location>
        <begin position="178"/>
        <end position="187"/>
    </location>
</feature>
<feature type="region of interest" description="Disordered" evidence="14">
    <location>
        <begin position="1374"/>
        <end position="1400"/>
    </location>
</feature>
<dbReference type="PANTHER" id="PTHR46376:SF2">
    <property type="entry name" value="DISTRACTED, ISOFORM B"/>
    <property type="match status" value="1"/>
</dbReference>
<dbReference type="Gene3D" id="2.60.120.290">
    <property type="entry name" value="Spermadhesin, CUB domain"/>
    <property type="match status" value="1"/>
</dbReference>
<dbReference type="Gene3D" id="2.10.25.10">
    <property type="entry name" value="Laminin"/>
    <property type="match status" value="2"/>
</dbReference>
<evidence type="ECO:0000256" key="15">
    <source>
        <dbReference type="SAM" id="Phobius"/>
    </source>
</evidence>
<dbReference type="SUPFAM" id="SSF49854">
    <property type="entry name" value="Spermadhesin, CUB domain"/>
    <property type="match status" value="1"/>
</dbReference>
<dbReference type="Pfam" id="PF23106">
    <property type="entry name" value="EGF_Teneurin"/>
    <property type="match status" value="1"/>
</dbReference>
<dbReference type="PROSITE" id="PS50027">
    <property type="entry name" value="EGF_LAM_2"/>
    <property type="match status" value="1"/>
</dbReference>
<dbReference type="InterPro" id="IPR000859">
    <property type="entry name" value="CUB_dom"/>
</dbReference>
<dbReference type="EMBL" id="JBEHCU010013168">
    <property type="protein sequence ID" value="KAL1374638.1"/>
    <property type="molecule type" value="Genomic_DNA"/>
</dbReference>
<dbReference type="PROSITE" id="PS01180">
    <property type="entry name" value="CUB"/>
    <property type="match status" value="1"/>
</dbReference>
<keyword evidence="9 12" id="KW-1015">Disulfide bond</keyword>
<keyword evidence="2" id="KW-0880">Kelch repeat</keyword>
<dbReference type="InterPro" id="IPR051568">
    <property type="entry name" value="LZTR1/Attractin"/>
</dbReference>
<evidence type="ECO:0000256" key="4">
    <source>
        <dbReference type="ARBA" id="ARBA00022692"/>
    </source>
</evidence>
<evidence type="ECO:0000256" key="9">
    <source>
        <dbReference type="ARBA" id="ARBA00023157"/>
    </source>
</evidence>
<dbReference type="Pfam" id="PF00431">
    <property type="entry name" value="CUB"/>
    <property type="match status" value="1"/>
</dbReference>
<dbReference type="PANTHER" id="PTHR46376">
    <property type="entry name" value="LEUCINE-ZIPPER-LIKE TRANSCRIPTIONAL REGULATOR 1"/>
    <property type="match status" value="1"/>
</dbReference>
<dbReference type="SMART" id="SM00423">
    <property type="entry name" value="PSI"/>
    <property type="match status" value="5"/>
</dbReference>
<feature type="disulfide bond" evidence="12">
    <location>
        <begin position="380"/>
        <end position="389"/>
    </location>
</feature>
<feature type="region of interest" description="Disordered" evidence="14">
    <location>
        <begin position="39"/>
        <end position="85"/>
    </location>
</feature>
<dbReference type="SUPFAM" id="SSF117281">
    <property type="entry name" value="Kelch motif"/>
    <property type="match status" value="2"/>
</dbReference>
<dbReference type="InterPro" id="IPR002165">
    <property type="entry name" value="Plexin_repeat"/>
</dbReference>
<dbReference type="InterPro" id="IPR015915">
    <property type="entry name" value="Kelch-typ_b-propeller"/>
</dbReference>
<feature type="domain" description="EGF-like" evidence="17">
    <location>
        <begin position="354"/>
        <end position="390"/>
    </location>
</feature>
<dbReference type="Pfam" id="PF24981">
    <property type="entry name" value="Beta-prop_ATRN-LZTR1"/>
    <property type="match status" value="1"/>
</dbReference>
<comment type="caution">
    <text evidence="19">The sequence shown here is derived from an EMBL/GenBank/DDBJ whole genome shotgun (WGS) entry which is preliminary data.</text>
</comment>
<keyword evidence="10" id="KW-0325">Glycoprotein</keyword>
<evidence type="ECO:0000313" key="19">
    <source>
        <dbReference type="EMBL" id="KAL1374638.1"/>
    </source>
</evidence>
<dbReference type="PROSITE" id="PS00022">
    <property type="entry name" value="EGF_1"/>
    <property type="match status" value="2"/>
</dbReference>
<keyword evidence="11 13" id="KW-0424">Laminin EGF-like domain</keyword>
<feature type="domain" description="EGF-like" evidence="17">
    <location>
        <begin position="156"/>
        <end position="188"/>
    </location>
</feature>
<evidence type="ECO:0000256" key="10">
    <source>
        <dbReference type="ARBA" id="ARBA00023180"/>
    </source>
</evidence>
<dbReference type="CDD" id="cd00041">
    <property type="entry name" value="CUB"/>
    <property type="match status" value="1"/>
</dbReference>
<dbReference type="InterPro" id="IPR056732">
    <property type="entry name" value="GBD_ATRN"/>
</dbReference>
<feature type="transmembrane region" description="Helical" evidence="15">
    <location>
        <begin position="119"/>
        <end position="139"/>
    </location>
</feature>
<keyword evidence="3 12" id="KW-0245">EGF-like domain</keyword>
<dbReference type="FunFam" id="2.60.120.290:FF:000046">
    <property type="entry name" value="Attractin-like protein 1"/>
    <property type="match status" value="1"/>
</dbReference>
<evidence type="ECO:0000256" key="13">
    <source>
        <dbReference type="PROSITE-ProRule" id="PRU00460"/>
    </source>
</evidence>
<reference evidence="19 20" key="1">
    <citation type="submission" date="2024-05" db="EMBL/GenBank/DDBJ databases">
        <title>Culex pipiens pipiens assembly and annotation.</title>
        <authorList>
            <person name="Alout H."/>
            <person name="Durand T."/>
        </authorList>
    </citation>
    <scope>NUCLEOTIDE SEQUENCE [LARGE SCALE GENOMIC DNA]</scope>
    <source>
        <strain evidence="19">HA-2024</strain>
        <tissue evidence="19">Whole body</tissue>
    </source>
</reference>
<dbReference type="Gene3D" id="2.120.10.80">
    <property type="entry name" value="Kelch-type beta propeller"/>
    <property type="match status" value="2"/>
</dbReference>
<evidence type="ECO:0000256" key="6">
    <source>
        <dbReference type="ARBA" id="ARBA00022737"/>
    </source>
</evidence>
<keyword evidence="5" id="KW-0732">Signal</keyword>
<sequence>MMRVQVKLISKDVTISENVMMQHNAAAGVQVLVERGTAHEPKNDDLELNAHEPSDTGHPVNVTTKPPISLAQPHAKRKPKHSPRPALAVTTKTTNHQPIMEQLPWRKSRTRGRKSSTSGLNGLLRLALAALVLVVALTVEAAGSSSLTMTGGVHSGGGKCSEIRCMNGGSCRNGTCLCPDGWQGSECQFCGGKVRLTDPSGSIHDGLGNYSIGVKCSWLIDARDHNGIAAQTTAIAKPSVIRLHLEEFATECGWDHLYVYDGDSVESPLLAVFSGLMYRKNFSIRRIPEVFAHSGSALLHFFSDDAYNMSGFNISYQVNACPTVDTALNCSGHGVCAVGGDCSCDPGWTGLACNVARCPNNCSSHLGRGTCNVLQQRCDCAKGFDGSDCSQVRAHGVWTTIDSEGKQGFVPPGSASHGSAVFRDTFYVVAGESYAKAKSMMYMYDFNGKVWETAHTDSKTTPALRYGASTVMYGDKIFMYGGVVEGSKGGVCGELWAFDVSAKIWENITVKAEPCNETYAMCGPLKSAGHTATLISNFEGGKKGHSQRMVVIFGHSPQFGYLNTVQEYNFGTREWKIVRTKGFPVKGGYGHSAAYDPLKERIYVYGGIISESDSTQVLSGKLYSYEPHSRVWVLEAAAPTSRFLHTANFISPGLMMVFGGNTHNDTSHSFGAKCYSRDLMVYDILCDSWHVQQMPNDLRADLARFGHSAIVFEESLYIYGGFDGQMINDMLKFTPGNCRAFNRSDQCLNARPGVKCIWDIQKSKCVPILDVDKSVLFSRDETNYEICPQESRLVMTRQALMDYELCSFLSSCQSCVSTSYGCMFCGIGNQKGYCAKEKCPDVSYTYRADFYPTRKLKDCPEIDGLFCGQLHSCHACTAYKFCHWDYEHSNCEFRTNNTGSGDILVDTLPCPPACSVLTTCGNCTQEECIWCQNEQRCVDKNAYTASFPYGQCREWTTGSNKCRAASSGKSQCGFFKTCAQCRDDPACGWCDDGSMTGLGKCLPGGDSGAHEEMECPVTRWHFTHCPSCQCNGHSTCPDSKTCKQPCKDPMIGANCEKCKPGYWGNPVNGGTCQKCDCNGQAQYCHSETGKCFCSTKGLAGDHCEKCDATNHYHGDPSRGSCYYDLTIDYQFTFNLSKKEDRHFTQINFRNSPIKADIDADFSITCSVAAKMNITIRTAGGPEKPLFSAVNCSTFRYRFSKAEHHFGIEDNVTLTTFYVYVYDFQPPLWIQIAFSQYPKLNLQQFFITFSTCFLLLLLMAAILWKIKQRYDMFRRRQRLFVEMEQMASRPFSQVLVEVESSKEYNELSPAVENITSAPRKRKKDSPSPIALEPCEGNRAAVLSLLVRLPTGGHLHAPPGQSAGLAVASALVTLGNPRRPSIEHPKEPKSKRKQSQHPDSCI</sequence>
<comment type="subcellular location">
    <subcellularLocation>
        <location evidence="1">Membrane</location>
        <topology evidence="1">Single-pass membrane protein</topology>
    </subcellularLocation>
</comment>
<dbReference type="SMART" id="SM00042">
    <property type="entry name" value="CUB"/>
    <property type="match status" value="1"/>
</dbReference>
<dbReference type="CDD" id="cd00054">
    <property type="entry name" value="EGF_CA"/>
    <property type="match status" value="1"/>
</dbReference>